<organism evidence="1 2">
    <name type="scientific">Smittium mucronatum</name>
    <dbReference type="NCBI Taxonomy" id="133383"/>
    <lineage>
        <taxon>Eukaryota</taxon>
        <taxon>Fungi</taxon>
        <taxon>Fungi incertae sedis</taxon>
        <taxon>Zoopagomycota</taxon>
        <taxon>Kickxellomycotina</taxon>
        <taxon>Harpellomycetes</taxon>
        <taxon>Harpellales</taxon>
        <taxon>Legeriomycetaceae</taxon>
        <taxon>Smittium</taxon>
    </lineage>
</organism>
<name>A0A1R0GNW0_9FUNG</name>
<proteinExistence type="predicted"/>
<dbReference type="AlphaFoldDB" id="A0A1R0GNW0"/>
<reference evidence="1 2" key="1">
    <citation type="journal article" date="2016" name="Mol. Biol. Evol.">
        <title>Genome-Wide Survey of Gut Fungi (Harpellales) Reveals the First Horizontally Transferred Ubiquitin Gene from a Mosquito Host.</title>
        <authorList>
            <person name="Wang Y."/>
            <person name="White M.M."/>
            <person name="Kvist S."/>
            <person name="Moncalvo J.M."/>
        </authorList>
    </citation>
    <scope>NUCLEOTIDE SEQUENCE [LARGE SCALE GENOMIC DNA]</scope>
    <source>
        <strain evidence="1 2">ALG-7-W6</strain>
    </source>
</reference>
<keyword evidence="2" id="KW-1185">Reference proteome</keyword>
<evidence type="ECO:0000313" key="2">
    <source>
        <dbReference type="Proteomes" id="UP000187455"/>
    </source>
</evidence>
<protein>
    <submittedName>
        <fullName evidence="1">Uncharacterized protein</fullName>
    </submittedName>
</protein>
<gene>
    <name evidence="1" type="ORF">AYI68_g7390</name>
</gene>
<accession>A0A1R0GNW0</accession>
<sequence>MDNQVVQIIADNGLLITFMDMEPNKADLEEKKRSVFVFHGRLGVRGPSKIESILKKGLKGFTEKMGHSHRMQACGTPPLMLKTQNFRQKLKIKTHYIPKKELSSFLTIKEI</sequence>
<dbReference type="EMBL" id="LSSL01006068">
    <property type="protein sequence ID" value="OLY78558.1"/>
    <property type="molecule type" value="Genomic_DNA"/>
</dbReference>
<comment type="caution">
    <text evidence="1">The sequence shown here is derived from an EMBL/GenBank/DDBJ whole genome shotgun (WGS) entry which is preliminary data.</text>
</comment>
<evidence type="ECO:0000313" key="1">
    <source>
        <dbReference type="EMBL" id="OLY78558.1"/>
    </source>
</evidence>
<dbReference type="Proteomes" id="UP000187455">
    <property type="component" value="Unassembled WGS sequence"/>
</dbReference>